<accession>A0A412PFA1</accession>
<evidence type="ECO:0000313" key="3">
    <source>
        <dbReference type="Proteomes" id="UP000284731"/>
    </source>
</evidence>
<name>A0A412PFA1_9FIRM</name>
<comment type="caution">
    <text evidence="2">The sequence shown here is derived from an EMBL/GenBank/DDBJ whole genome shotgun (WGS) entry which is preliminary data.</text>
</comment>
<evidence type="ECO:0000313" key="2">
    <source>
        <dbReference type="EMBL" id="RGT56277.1"/>
    </source>
</evidence>
<dbReference type="InterPro" id="IPR043129">
    <property type="entry name" value="ATPase_NBD"/>
</dbReference>
<dbReference type="EMBL" id="QRWX01000002">
    <property type="protein sequence ID" value="RGT56277.1"/>
    <property type="molecule type" value="Genomic_DNA"/>
</dbReference>
<dbReference type="Proteomes" id="UP000284731">
    <property type="component" value="Unassembled WGS sequence"/>
</dbReference>
<proteinExistence type="inferred from homology"/>
<protein>
    <submittedName>
        <fullName evidence="2">ROK family protein</fullName>
    </submittedName>
</protein>
<reference evidence="2 3" key="1">
    <citation type="submission" date="2018-08" db="EMBL/GenBank/DDBJ databases">
        <title>A genome reference for cultivated species of the human gut microbiota.</title>
        <authorList>
            <person name="Zou Y."/>
            <person name="Xue W."/>
            <person name="Luo G."/>
        </authorList>
    </citation>
    <scope>NUCLEOTIDE SEQUENCE [LARGE SCALE GENOMIC DNA]</scope>
    <source>
        <strain evidence="2 3">AF18-46</strain>
    </source>
</reference>
<dbReference type="Gene3D" id="3.30.420.40">
    <property type="match status" value="2"/>
</dbReference>
<gene>
    <name evidence="2" type="ORF">DWX20_05585</name>
</gene>
<dbReference type="PANTHER" id="PTHR18964:SF149">
    <property type="entry name" value="BIFUNCTIONAL UDP-N-ACETYLGLUCOSAMINE 2-EPIMERASE_N-ACETYLMANNOSAMINE KINASE"/>
    <property type="match status" value="1"/>
</dbReference>
<dbReference type="SUPFAM" id="SSF53067">
    <property type="entry name" value="Actin-like ATPase domain"/>
    <property type="match status" value="1"/>
</dbReference>
<dbReference type="AlphaFoldDB" id="A0A412PFA1"/>
<dbReference type="RefSeq" id="WP_118764789.1">
    <property type="nucleotide sequence ID" value="NZ_CABJCF010000002.1"/>
</dbReference>
<organism evidence="2 3">
    <name type="scientific">Solobacterium moorei</name>
    <dbReference type="NCBI Taxonomy" id="102148"/>
    <lineage>
        <taxon>Bacteria</taxon>
        <taxon>Bacillati</taxon>
        <taxon>Bacillota</taxon>
        <taxon>Erysipelotrichia</taxon>
        <taxon>Erysipelotrichales</taxon>
        <taxon>Erysipelotrichaceae</taxon>
        <taxon>Solobacterium</taxon>
    </lineage>
</organism>
<comment type="similarity">
    <text evidence="1">Belongs to the ROK (NagC/XylR) family.</text>
</comment>
<dbReference type="InterPro" id="IPR000600">
    <property type="entry name" value="ROK"/>
</dbReference>
<dbReference type="PANTHER" id="PTHR18964">
    <property type="entry name" value="ROK (REPRESSOR, ORF, KINASE) FAMILY"/>
    <property type="match status" value="1"/>
</dbReference>
<sequence>MKTYIGIDLGGTNVRVAKVTEFGEVLSQVKGPSYGMEGPTKVMSNLKEMVREIPGWKDCSAIGVGVPGPVDKKSGSMVLSTNLKGFTGYPFADELSKEFGMPAFVDNDANVAGLAEALVGAGKDKGVVYYVTISTGIGGALIVDGKTVCGRHGFGGEIANIIIDRNRKKINNLNAGAVENEASGTHITRKAKEVIKDKEILHAGSVFDLADAGDERAIKIVDEATRDLGQMFATIACVCDPDIFVIGGGMTKSADKFLPAVIEDYKSMSHTALHNTPFVIATLDEPGIIGAAMLPMSEGI</sequence>
<evidence type="ECO:0000256" key="1">
    <source>
        <dbReference type="ARBA" id="ARBA00006479"/>
    </source>
</evidence>
<dbReference type="Pfam" id="PF00480">
    <property type="entry name" value="ROK"/>
    <property type="match status" value="1"/>
</dbReference>